<dbReference type="OrthoDB" id="2129362at2759"/>
<evidence type="ECO:0000313" key="2">
    <source>
        <dbReference type="EMBL" id="KUI55589.1"/>
    </source>
</evidence>
<proteinExistence type="predicted"/>
<evidence type="ECO:0000256" key="1">
    <source>
        <dbReference type="SAM" id="MobiDB-lite"/>
    </source>
</evidence>
<dbReference type="InterPro" id="IPR016181">
    <property type="entry name" value="Acyl_CoA_acyltransferase"/>
</dbReference>
<keyword evidence="3" id="KW-1185">Reference proteome</keyword>
<name>A0A194UVF3_CYTMA</name>
<feature type="compositionally biased region" description="Basic and acidic residues" evidence="1">
    <location>
        <begin position="241"/>
        <end position="256"/>
    </location>
</feature>
<evidence type="ECO:0000313" key="3">
    <source>
        <dbReference type="Proteomes" id="UP000078576"/>
    </source>
</evidence>
<sequence length="730" mass="82554">MAPSCTSKSQWGASERKAGSFHNFNLEEGTKMWHKMLEPSNEAQPQRVTSQPQTRIGGLPPHLWRQRENANTSQASGSPAPSPTIKPPTQEEDSRAQQTLKSQACPSTCQSHPQPTPSRGTPFNIAPKKNYPPTPTYGKIKRIPLGQASSSMNPFVKQVAGNRFTVAVRECSSSGSQDGGARPSPRYIRCWDEDDRAQTENVTPKAQGSNQNKKWRPKHSEDWKSQSLPSTVASLTFSDDNGSHLPDRSRDGNDFVSKDVRGNIADELDIVPMGNDNGWVSKKAWKDYHSRPSSNGESDADSFTEGWKTTYCGEWITRLPKDPPPVAFCISKGYERHWECDIDPKDGFMMSPIEYLPTKINPKDPGNDQELDCRMRCTSAMQCAIEYPKMKKRLAKCEKEDRDFKARNPPPHFLRKLRSPSPAPQPLLAGSHTLVAKRFVGTMQNPGQGNLSASQNPVDPVQQADHSDFGGRRVSIPCHLRPAEPADVFQILEIYNWEVVNGRQALDVKPLSTEDMHSLLKECNTAKMPFIVAVQGTPMDATVRKEAPIRPRGPYRQARPTGHYQKVPKYQPGSDKILGFGFISCPMPGLAGNVHSNVGRFIGRVHFYVENASRRNGIGRALLHRLTRCCSKYCRSADWYEWYDPVRAAVFDEPDYNPRNYSYLYIETSSSGQNDPDNQWYEEFLDGMDYVFAHTLEKARNVRYDQNGEWRDINVWQHECRDRKFIREFN</sequence>
<feature type="compositionally biased region" description="Polar residues" evidence="1">
    <location>
        <begin position="96"/>
        <end position="121"/>
    </location>
</feature>
<gene>
    <name evidence="2" type="ORF">VP1G_02975</name>
</gene>
<dbReference type="AlphaFoldDB" id="A0A194UVF3"/>
<dbReference type="Gene3D" id="3.40.630.30">
    <property type="match status" value="1"/>
</dbReference>
<dbReference type="EMBL" id="KN714681">
    <property type="protein sequence ID" value="KUI55589.1"/>
    <property type="molecule type" value="Genomic_DNA"/>
</dbReference>
<feature type="compositionally biased region" description="Polar residues" evidence="1">
    <location>
        <begin position="225"/>
        <end position="240"/>
    </location>
</feature>
<protein>
    <submittedName>
        <fullName evidence="2">Uncharacterized protein</fullName>
    </submittedName>
</protein>
<organism evidence="2 3">
    <name type="scientific">Cytospora mali</name>
    <name type="common">Apple Valsa canker fungus</name>
    <name type="synonym">Valsa mali</name>
    <dbReference type="NCBI Taxonomy" id="578113"/>
    <lineage>
        <taxon>Eukaryota</taxon>
        <taxon>Fungi</taxon>
        <taxon>Dikarya</taxon>
        <taxon>Ascomycota</taxon>
        <taxon>Pezizomycotina</taxon>
        <taxon>Sordariomycetes</taxon>
        <taxon>Sordariomycetidae</taxon>
        <taxon>Diaporthales</taxon>
        <taxon>Cytosporaceae</taxon>
        <taxon>Cytospora</taxon>
    </lineage>
</organism>
<feature type="region of interest" description="Disordered" evidence="1">
    <location>
        <begin position="170"/>
        <end position="256"/>
    </location>
</feature>
<dbReference type="SUPFAM" id="SSF55729">
    <property type="entry name" value="Acyl-CoA N-acyltransferases (Nat)"/>
    <property type="match status" value="1"/>
</dbReference>
<feature type="region of interest" description="Disordered" evidence="1">
    <location>
        <begin position="1"/>
        <end position="141"/>
    </location>
</feature>
<feature type="compositionally biased region" description="Polar residues" evidence="1">
    <location>
        <begin position="69"/>
        <end position="79"/>
    </location>
</feature>
<reference evidence="3" key="1">
    <citation type="submission" date="2014-12" db="EMBL/GenBank/DDBJ databases">
        <title>Genome Sequence of Valsa Canker Pathogens Uncovers a Specific Adaption of Colonization on Woody Bark.</title>
        <authorList>
            <person name="Yin Z."/>
            <person name="Liu H."/>
            <person name="Gao X."/>
            <person name="Li Z."/>
            <person name="Song N."/>
            <person name="Ke X."/>
            <person name="Dai Q."/>
            <person name="Wu Y."/>
            <person name="Sun Y."/>
            <person name="Xu J.-R."/>
            <person name="Kang Z.K."/>
            <person name="Wang L."/>
            <person name="Huang L."/>
        </authorList>
    </citation>
    <scope>NUCLEOTIDE SEQUENCE [LARGE SCALE GENOMIC DNA]</scope>
    <source>
        <strain evidence="3">SXYL134</strain>
    </source>
</reference>
<dbReference type="Proteomes" id="UP000078576">
    <property type="component" value="Unassembled WGS sequence"/>
</dbReference>
<feature type="compositionally biased region" description="Basic and acidic residues" evidence="1">
    <location>
        <begin position="28"/>
        <end position="37"/>
    </location>
</feature>
<feature type="compositionally biased region" description="Polar residues" evidence="1">
    <location>
        <begin position="41"/>
        <end position="54"/>
    </location>
</feature>
<feature type="compositionally biased region" description="Polar residues" evidence="1">
    <location>
        <begin position="1"/>
        <end position="12"/>
    </location>
</feature>
<feature type="compositionally biased region" description="Polar residues" evidence="1">
    <location>
        <begin position="199"/>
        <end position="212"/>
    </location>
</feature>
<accession>A0A194UVF3</accession>